<dbReference type="Pfam" id="PF00664">
    <property type="entry name" value="ABC_membrane"/>
    <property type="match status" value="2"/>
</dbReference>
<keyword evidence="3 8" id="KW-0812">Transmembrane</keyword>
<feature type="domain" description="ABC transmembrane type-1" evidence="10">
    <location>
        <begin position="64"/>
        <end position="354"/>
    </location>
</feature>
<dbReference type="PROSITE" id="PS00211">
    <property type="entry name" value="ABC_TRANSPORTER_1"/>
    <property type="match status" value="2"/>
</dbReference>
<dbReference type="PROSITE" id="PS50929">
    <property type="entry name" value="ABC_TM1F"/>
    <property type="match status" value="2"/>
</dbReference>
<evidence type="ECO:0000313" key="13">
    <source>
        <dbReference type="WBParaSite" id="BPAG_0000798901-mRNA-1"/>
    </source>
</evidence>
<dbReference type="SUPFAM" id="SSF90123">
    <property type="entry name" value="ABC transporter transmembrane region"/>
    <property type="match status" value="2"/>
</dbReference>
<dbReference type="InterPro" id="IPR003439">
    <property type="entry name" value="ABC_transporter-like_ATP-bd"/>
</dbReference>
<dbReference type="STRING" id="6280.A0A0N4TID6"/>
<dbReference type="PANTHER" id="PTHR43394:SF27">
    <property type="entry name" value="ATP-DEPENDENT TRANSLOCASE ABCB1-LIKE"/>
    <property type="match status" value="1"/>
</dbReference>
<feature type="transmembrane region" description="Helical" evidence="8">
    <location>
        <begin position="326"/>
        <end position="346"/>
    </location>
</feature>
<feature type="transmembrane region" description="Helical" evidence="8">
    <location>
        <begin position="1006"/>
        <end position="1031"/>
    </location>
</feature>
<dbReference type="InterPro" id="IPR027417">
    <property type="entry name" value="P-loop_NTPase"/>
</dbReference>
<dbReference type="GO" id="GO:0005524">
    <property type="term" value="F:ATP binding"/>
    <property type="evidence" value="ECO:0007669"/>
    <property type="project" value="UniProtKB-KW"/>
</dbReference>
<dbReference type="PROSITE" id="PS50893">
    <property type="entry name" value="ABC_TRANSPORTER_2"/>
    <property type="match status" value="2"/>
</dbReference>
<feature type="transmembrane region" description="Helical" evidence="8">
    <location>
        <begin position="188"/>
        <end position="206"/>
    </location>
</feature>
<dbReference type="GO" id="GO:0090374">
    <property type="term" value="P:oligopeptide export from mitochondrion"/>
    <property type="evidence" value="ECO:0007669"/>
    <property type="project" value="TreeGrafter"/>
</dbReference>
<evidence type="ECO:0000256" key="3">
    <source>
        <dbReference type="ARBA" id="ARBA00022692"/>
    </source>
</evidence>
<sequence>MTVLKTGNEFSDAFGEQYEQSAIDKFISTILCRGDFARQKLDAKPVSFFQLFRFATTYDRFMMILGAFLAVICGIGQPTICLIGGKITNILLVTKNFEKSDTFWYQAYVYIYLYASIGVSMVIVTITQYICLKNVSLNITCTMRKEYMKSLLRQDATWFDQQKSGTLTVQLNANIEKIKDGIGDKVGMILRGVAMFLTSLVIGFIYEWRITLVMLGTGPASAALLSLMARQVERSSGQQISADGRAAAILEESIINVKTVAACNAQETMIGRYAKALKACRRFALRAYAFAGFFDGLFFFILYFFFAAGFYYGAYLYQIRAVTNPGFIFAVANVIMFGSYYLGVLSPHLMAVLNARVAAADIYKIIDRLNFNSEFQKPSIDSSSTDGIKLKEVKGLVEFRNVKFSYPTSKEHLVLNGLSWIAKPGDTIAFVGHSGCGKSTSIGLLTRLYTCNSGTVLIDGINVLDINVHSLRNVVGVVQQEPLLFTGTVKENVRLGNLNLTDQEIIDACKTANAHDFISKLSEGYDTKIGAGGIQLSGGQKQRIAIARTIARNPKILLLDEATSALDAESEVVVQNALKKASIGRTTIVIAHRLSTLRDSNQIIVLDKGQVAEIGTHKELCNRKDGIYASLVKSQQFEEKRDMSPVPVDELPSQAFHRSNEGFLTTEEPAYLKLEFFSTGSSRNSSNYGMLSSITRGSIMSGDVKRTSLIKETTEKIIGSNGKKENESKGLWQLYKNCHGNYGKLILALLASLLRGMELPAFVLIFDLTFDAFAQTDLELMMRRILPVVIIYIALGVACVIVLFAATFLFGWTAECVVDFLRLRAFRNVLYQDAAYFDTPSTSPAVTVTRISVDAPNIKAALDSRMMQIMNNVVAIVVMVIVSVVFNWQIGAVGTGNLLTLLLLLLLIARQMQKLSKHALKEDLTGQLAIEIVEQTRTIQLITREEHFHREYAQQIQELLRLQKKSGPYEAILFAVTSSFMFFSDMLSYAIGIALIYYGYSTPNNVFTATMSISTSGWALIMVAGCLNTFVMASPASDSLFQIINTGSNSNAIDQGTCSEITGDVEFKKIHFSYPTRPQRNILNGLNLTAYAGQKIAVTGPSGSGKSTIIALLERFYQYNSGELNLGNNTITKISLRYLREQMALVSQEPVLFCGTIAENILLGTTGKTMNDVREACRLANAIGFIEAFPQSYDTEVGEHGGQLSGGQKQRIAIARALIRNPKILLLDEATSALDAESERTVQEALDTASTGRTCITVAHRLSSIQYADQIFFVQNGRVVEEGTHQELVELDGNYAALIRKQDLK</sequence>
<keyword evidence="5" id="KW-0067">ATP-binding</keyword>
<dbReference type="CDD" id="cd18577">
    <property type="entry name" value="ABC_6TM_Pgp_ABCB1_D1_like"/>
    <property type="match status" value="1"/>
</dbReference>
<dbReference type="InterPro" id="IPR039421">
    <property type="entry name" value="Type_1_exporter"/>
</dbReference>
<dbReference type="WBParaSite" id="BPAG_0000798901-mRNA-1">
    <property type="protein sequence ID" value="BPAG_0000798901-mRNA-1"/>
    <property type="gene ID" value="BPAG_0000798901"/>
</dbReference>
<keyword evidence="12" id="KW-1185">Reference proteome</keyword>
<keyword evidence="7 8" id="KW-0472">Membrane</keyword>
<comment type="subcellular location">
    <subcellularLocation>
        <location evidence="1">Membrane</location>
        <topology evidence="1">Multi-pass membrane protein</topology>
    </subcellularLocation>
</comment>
<dbReference type="FunFam" id="3.40.50.300:FF:000916">
    <property type="entry name" value="ABC transporter B family member 9"/>
    <property type="match status" value="1"/>
</dbReference>
<dbReference type="EMBL" id="UZAD01013129">
    <property type="protein sequence ID" value="VDN89137.1"/>
    <property type="molecule type" value="Genomic_DNA"/>
</dbReference>
<comment type="similarity">
    <text evidence="2">Belongs to the ABC transporter superfamily. ABCB family. Multidrug resistance exporter (TC 3.A.1.201) subfamily.</text>
</comment>
<evidence type="ECO:0000256" key="8">
    <source>
        <dbReference type="SAM" id="Phobius"/>
    </source>
</evidence>
<dbReference type="GO" id="GO:0005743">
    <property type="term" value="C:mitochondrial inner membrane"/>
    <property type="evidence" value="ECO:0007669"/>
    <property type="project" value="TreeGrafter"/>
</dbReference>
<accession>A0A0N4TID6</accession>
<feature type="transmembrane region" description="Helical" evidence="8">
    <location>
        <begin position="869"/>
        <end position="886"/>
    </location>
</feature>
<dbReference type="InterPro" id="IPR011527">
    <property type="entry name" value="ABC1_TM_dom"/>
</dbReference>
<dbReference type="InterPro" id="IPR036640">
    <property type="entry name" value="ABC1_TM_sf"/>
</dbReference>
<feature type="transmembrane region" description="Helical" evidence="8">
    <location>
        <begin position="971"/>
        <end position="1000"/>
    </location>
</feature>
<dbReference type="SMART" id="SM00382">
    <property type="entry name" value="AAA"/>
    <property type="match status" value="2"/>
</dbReference>
<evidence type="ECO:0000259" key="9">
    <source>
        <dbReference type="PROSITE" id="PS50893"/>
    </source>
</evidence>
<evidence type="ECO:0000256" key="4">
    <source>
        <dbReference type="ARBA" id="ARBA00022741"/>
    </source>
</evidence>
<evidence type="ECO:0000256" key="5">
    <source>
        <dbReference type="ARBA" id="ARBA00022840"/>
    </source>
</evidence>
<organism evidence="13">
    <name type="scientific">Brugia pahangi</name>
    <name type="common">Filarial nematode worm</name>
    <dbReference type="NCBI Taxonomy" id="6280"/>
    <lineage>
        <taxon>Eukaryota</taxon>
        <taxon>Metazoa</taxon>
        <taxon>Ecdysozoa</taxon>
        <taxon>Nematoda</taxon>
        <taxon>Chromadorea</taxon>
        <taxon>Rhabditida</taxon>
        <taxon>Spirurina</taxon>
        <taxon>Spiruromorpha</taxon>
        <taxon>Filarioidea</taxon>
        <taxon>Onchocercidae</taxon>
        <taxon>Brugia</taxon>
    </lineage>
</organism>
<dbReference type="Gene3D" id="1.20.1560.10">
    <property type="entry name" value="ABC transporter type 1, transmembrane domain"/>
    <property type="match status" value="1"/>
</dbReference>
<protein>
    <submittedName>
        <fullName evidence="13">p-glycoprotein</fullName>
    </submittedName>
</protein>
<feature type="transmembrane region" description="Helical" evidence="8">
    <location>
        <begin position="785"/>
        <end position="812"/>
    </location>
</feature>
<evidence type="ECO:0000256" key="7">
    <source>
        <dbReference type="ARBA" id="ARBA00023136"/>
    </source>
</evidence>
<evidence type="ECO:0000313" key="11">
    <source>
        <dbReference type="EMBL" id="VDN89137.1"/>
    </source>
</evidence>
<evidence type="ECO:0000313" key="12">
    <source>
        <dbReference type="Proteomes" id="UP000278627"/>
    </source>
</evidence>
<feature type="transmembrane region" description="Helical" evidence="8">
    <location>
        <begin position="212"/>
        <end position="229"/>
    </location>
</feature>
<dbReference type="GO" id="GO:0016887">
    <property type="term" value="F:ATP hydrolysis activity"/>
    <property type="evidence" value="ECO:0007669"/>
    <property type="project" value="InterPro"/>
</dbReference>
<keyword evidence="4" id="KW-0547">Nucleotide-binding</keyword>
<reference evidence="13" key="1">
    <citation type="submission" date="2017-02" db="UniProtKB">
        <authorList>
            <consortium name="WormBaseParasite"/>
        </authorList>
    </citation>
    <scope>IDENTIFICATION</scope>
</reference>
<name>A0A0N4TID6_BRUPA</name>
<feature type="domain" description="ABC transporter" evidence="9">
    <location>
        <begin position="397"/>
        <end position="633"/>
    </location>
</feature>
<reference evidence="11 12" key="2">
    <citation type="submission" date="2018-11" db="EMBL/GenBank/DDBJ databases">
        <authorList>
            <consortium name="Pathogen Informatics"/>
        </authorList>
    </citation>
    <scope>NUCLEOTIDE SEQUENCE [LARGE SCALE GENOMIC DNA]</scope>
</reference>
<dbReference type="InterPro" id="IPR003593">
    <property type="entry name" value="AAA+_ATPase"/>
</dbReference>
<dbReference type="InterPro" id="IPR017871">
    <property type="entry name" value="ABC_transporter-like_CS"/>
</dbReference>
<dbReference type="Gene3D" id="3.40.50.300">
    <property type="entry name" value="P-loop containing nucleotide triphosphate hydrolases"/>
    <property type="match status" value="2"/>
</dbReference>
<evidence type="ECO:0000259" key="10">
    <source>
        <dbReference type="PROSITE" id="PS50929"/>
    </source>
</evidence>
<feature type="transmembrane region" description="Helical" evidence="8">
    <location>
        <begin position="745"/>
        <end position="765"/>
    </location>
</feature>
<dbReference type="SUPFAM" id="SSF52540">
    <property type="entry name" value="P-loop containing nucleoside triphosphate hydrolases"/>
    <property type="match status" value="2"/>
</dbReference>
<keyword evidence="6 8" id="KW-1133">Transmembrane helix</keyword>
<dbReference type="GO" id="GO:0015421">
    <property type="term" value="F:ABC-type oligopeptide transporter activity"/>
    <property type="evidence" value="ECO:0007669"/>
    <property type="project" value="TreeGrafter"/>
</dbReference>
<feature type="transmembrane region" description="Helical" evidence="8">
    <location>
        <begin position="107"/>
        <end position="130"/>
    </location>
</feature>
<evidence type="ECO:0000256" key="1">
    <source>
        <dbReference type="ARBA" id="ARBA00004141"/>
    </source>
</evidence>
<feature type="domain" description="ABC transporter" evidence="9">
    <location>
        <begin position="1065"/>
        <end position="1301"/>
    </location>
</feature>
<feature type="domain" description="ABC transmembrane type-1" evidence="10">
    <location>
        <begin position="746"/>
        <end position="1032"/>
    </location>
</feature>
<dbReference type="Proteomes" id="UP000278627">
    <property type="component" value="Unassembled WGS sequence"/>
</dbReference>
<evidence type="ECO:0000256" key="2">
    <source>
        <dbReference type="ARBA" id="ARBA00007577"/>
    </source>
</evidence>
<gene>
    <name evidence="11" type="ORF">BPAG_LOCUS7951</name>
</gene>
<dbReference type="CDD" id="cd03249">
    <property type="entry name" value="ABC_MTABC3_MDL1_MDL2"/>
    <property type="match status" value="2"/>
</dbReference>
<dbReference type="Pfam" id="PF00005">
    <property type="entry name" value="ABC_tran"/>
    <property type="match status" value="2"/>
</dbReference>
<proteinExistence type="inferred from homology"/>
<evidence type="ECO:0000256" key="6">
    <source>
        <dbReference type="ARBA" id="ARBA00022989"/>
    </source>
</evidence>
<feature type="transmembrane region" description="Helical" evidence="8">
    <location>
        <begin position="61"/>
        <end position="87"/>
    </location>
</feature>
<dbReference type="PANTHER" id="PTHR43394">
    <property type="entry name" value="ATP-DEPENDENT PERMEASE MDL1, MITOCHONDRIAL"/>
    <property type="match status" value="1"/>
</dbReference>
<feature type="transmembrane region" description="Helical" evidence="8">
    <location>
        <begin position="287"/>
        <end position="314"/>
    </location>
</feature>
<dbReference type="FunFam" id="3.40.50.300:FF:002283">
    <property type="entry name" value="p-GlycoProtein related"/>
    <property type="match status" value="1"/>
</dbReference>
<feature type="transmembrane region" description="Helical" evidence="8">
    <location>
        <begin position="892"/>
        <end position="909"/>
    </location>
</feature>